<name>A0A0J8GUT3_9ALTE</name>
<sequence>MKNIVLLPAVLLMSACQISIEEGEESSPLDWESLVAGTWQNCSELSSGSELYTTVQDGGYWQDTTEYFTDKDCKTPDASKAKDIYSGTYTLKNTLVLADGIKAVEVDWTYDQTDVFNNGVCYSLYSVVGNFLYFGDIYSDDIDCSTPEKRSVGLDYDFPLVKIANI</sequence>
<keyword evidence="2" id="KW-1185">Reference proteome</keyword>
<dbReference type="EMBL" id="LAZL01000003">
    <property type="protein sequence ID" value="KMT66525.1"/>
    <property type="molecule type" value="Genomic_DNA"/>
</dbReference>
<organism evidence="1 2">
    <name type="scientific">Catenovulum maritimum</name>
    <dbReference type="NCBI Taxonomy" id="1513271"/>
    <lineage>
        <taxon>Bacteria</taxon>
        <taxon>Pseudomonadati</taxon>
        <taxon>Pseudomonadota</taxon>
        <taxon>Gammaproteobacteria</taxon>
        <taxon>Alteromonadales</taxon>
        <taxon>Alteromonadaceae</taxon>
        <taxon>Catenovulum</taxon>
    </lineage>
</organism>
<dbReference type="Proteomes" id="UP000037600">
    <property type="component" value="Unassembled WGS sequence"/>
</dbReference>
<dbReference type="STRING" id="1513271.XM47_03025"/>
<proteinExistence type="predicted"/>
<evidence type="ECO:0000313" key="1">
    <source>
        <dbReference type="EMBL" id="KMT66525.1"/>
    </source>
</evidence>
<reference evidence="1 2" key="1">
    <citation type="submission" date="2015-04" db="EMBL/GenBank/DDBJ databases">
        <title>Draft Genome Sequence of the Novel Agar-Digesting Marine Bacterium Q1.</title>
        <authorList>
            <person name="Li Y."/>
            <person name="Li D."/>
            <person name="Chen G."/>
            <person name="Du Z."/>
        </authorList>
    </citation>
    <scope>NUCLEOTIDE SEQUENCE [LARGE SCALE GENOMIC DNA]</scope>
    <source>
        <strain evidence="1 2">Q1</strain>
    </source>
</reference>
<comment type="caution">
    <text evidence="1">The sequence shown here is derived from an EMBL/GenBank/DDBJ whole genome shotgun (WGS) entry which is preliminary data.</text>
</comment>
<dbReference type="PROSITE" id="PS51257">
    <property type="entry name" value="PROKAR_LIPOPROTEIN"/>
    <property type="match status" value="1"/>
</dbReference>
<gene>
    <name evidence="1" type="ORF">XM47_03025</name>
</gene>
<protein>
    <submittedName>
        <fullName evidence="1">Uncharacterized protein</fullName>
    </submittedName>
</protein>
<evidence type="ECO:0000313" key="2">
    <source>
        <dbReference type="Proteomes" id="UP000037600"/>
    </source>
</evidence>
<dbReference type="AlphaFoldDB" id="A0A0J8GUT3"/>
<dbReference type="OrthoDB" id="6365557at2"/>
<dbReference type="RefSeq" id="WP_048689473.1">
    <property type="nucleotide sequence ID" value="NZ_KQ130483.1"/>
</dbReference>
<accession>A0A0J8GUT3</accession>